<name>A0A5C5GD93_9RHOB</name>
<reference evidence="2 3" key="1">
    <citation type="submission" date="2019-06" db="EMBL/GenBank/DDBJ databases">
        <title>Genome of new Rhodobacteraceae sp. SM1903.</title>
        <authorList>
            <person name="Ren X."/>
        </authorList>
    </citation>
    <scope>NUCLEOTIDE SEQUENCE [LARGE SCALE GENOMIC DNA]</scope>
    <source>
        <strain evidence="2 3">SM1903</strain>
    </source>
</reference>
<proteinExistence type="predicted"/>
<feature type="domain" description="Bacteriophage phiJL001 Gp84 C-terminal" evidence="1">
    <location>
        <begin position="187"/>
        <end position="269"/>
    </location>
</feature>
<accession>A0A5C5GD93</accession>
<dbReference type="OrthoDB" id="1633386at2"/>
<dbReference type="InterPro" id="IPR011928">
    <property type="entry name" value="Phage_phiJL001_Gp84"/>
</dbReference>
<dbReference type="Pfam" id="PF09356">
    <property type="entry name" value="Phage_BR0599"/>
    <property type="match status" value="1"/>
</dbReference>
<dbReference type="AlphaFoldDB" id="A0A5C5GD93"/>
<keyword evidence="3" id="KW-1185">Reference proteome</keyword>
<dbReference type="RefSeq" id="WP_140192640.1">
    <property type="nucleotide sequence ID" value="NZ_CP065915.1"/>
</dbReference>
<dbReference type="Proteomes" id="UP000314011">
    <property type="component" value="Unassembled WGS sequence"/>
</dbReference>
<evidence type="ECO:0000259" key="1">
    <source>
        <dbReference type="Pfam" id="PF09356"/>
    </source>
</evidence>
<organism evidence="2 3">
    <name type="scientific">Pelagovum pacificum</name>
    <dbReference type="NCBI Taxonomy" id="2588711"/>
    <lineage>
        <taxon>Bacteria</taxon>
        <taxon>Pseudomonadati</taxon>
        <taxon>Pseudomonadota</taxon>
        <taxon>Alphaproteobacteria</taxon>
        <taxon>Rhodobacterales</taxon>
        <taxon>Paracoccaceae</taxon>
        <taxon>Pelagovum</taxon>
    </lineage>
</organism>
<evidence type="ECO:0000313" key="2">
    <source>
        <dbReference type="EMBL" id="TNY31959.1"/>
    </source>
</evidence>
<dbReference type="Pfam" id="PF09931">
    <property type="entry name" value="Phage_phiJL001_Gp84_N"/>
    <property type="match status" value="1"/>
</dbReference>
<gene>
    <name evidence="2" type="ORF">FHY64_01245</name>
</gene>
<dbReference type="EMBL" id="VFFF01000001">
    <property type="protein sequence ID" value="TNY31959.1"/>
    <property type="molecule type" value="Genomic_DNA"/>
</dbReference>
<sequence>MTLASHLVTGLTTVCRCWSVLRADGVLFGFTDHDRPVSFDGMTFRADTGLTARQTVRTTGLSVDNSEALGVLSDDAVTESDIEAGRFDGAEVTGWLVNWRAPAERQVTFRGHIGDIRRGGGAFHAELRGLAEALNHPVGRSFQPTCDAVLGDRACGLDLSPLSDTDTVAEVFENRVIRLADTGRPPGWYALGRLAVLSGAAAGLSAVVKDDAIEGTERVLGLWEPLRATLTLGDTVRVEPGCDKSDATCRTKFSNFINFRGFPHVPGEDWLAAVPRLDGTNDGGRRT</sequence>
<comment type="caution">
    <text evidence="2">The sequence shown here is derived from an EMBL/GenBank/DDBJ whole genome shotgun (WGS) entry which is preliminary data.</text>
</comment>
<protein>
    <submittedName>
        <fullName evidence="2">DUF2163 domain-containing protein</fullName>
    </submittedName>
</protein>
<evidence type="ECO:0000313" key="3">
    <source>
        <dbReference type="Proteomes" id="UP000314011"/>
    </source>
</evidence>
<dbReference type="InterPro" id="IPR018964">
    <property type="entry name" value="Phage_phiJL001_Gp84_C"/>
</dbReference>
<dbReference type="NCBIfam" id="TIGR02218">
    <property type="entry name" value="phg_TIGR02218"/>
    <property type="match status" value="1"/>
</dbReference>